<evidence type="ECO:0000313" key="1">
    <source>
        <dbReference type="Proteomes" id="UP000050794"/>
    </source>
</evidence>
<evidence type="ECO:0000313" key="2">
    <source>
        <dbReference type="WBParaSite" id="TCNE_0001588101-mRNA-1"/>
    </source>
</evidence>
<dbReference type="Proteomes" id="UP000050794">
    <property type="component" value="Unassembled WGS sequence"/>
</dbReference>
<dbReference type="AlphaFoldDB" id="A0A183V560"/>
<keyword evidence="1" id="KW-1185">Reference proteome</keyword>
<organism evidence="1 2">
    <name type="scientific">Toxocara canis</name>
    <name type="common">Canine roundworm</name>
    <dbReference type="NCBI Taxonomy" id="6265"/>
    <lineage>
        <taxon>Eukaryota</taxon>
        <taxon>Metazoa</taxon>
        <taxon>Ecdysozoa</taxon>
        <taxon>Nematoda</taxon>
        <taxon>Chromadorea</taxon>
        <taxon>Rhabditida</taxon>
        <taxon>Spirurina</taxon>
        <taxon>Ascaridomorpha</taxon>
        <taxon>Ascaridoidea</taxon>
        <taxon>Toxocaridae</taxon>
        <taxon>Toxocara</taxon>
    </lineage>
</organism>
<sequence length="40" mass="4493">LARTARSPWWSAVVDEAGVPVIQDHRLVYRLAPAAEINTY</sequence>
<protein>
    <submittedName>
        <fullName evidence="2">Pecanex-like protein</fullName>
    </submittedName>
</protein>
<name>A0A183V560_TOXCA</name>
<proteinExistence type="predicted"/>
<reference evidence="2" key="1">
    <citation type="submission" date="2016-06" db="UniProtKB">
        <authorList>
            <consortium name="WormBaseParasite"/>
        </authorList>
    </citation>
    <scope>IDENTIFICATION</scope>
</reference>
<dbReference type="WBParaSite" id="TCNE_0001588101-mRNA-1">
    <property type="protein sequence ID" value="TCNE_0001588101-mRNA-1"/>
    <property type="gene ID" value="TCNE_0001588101"/>
</dbReference>
<accession>A0A183V560</accession>